<dbReference type="RefSeq" id="WP_309472974.1">
    <property type="nucleotide sequence ID" value="NZ_QNSF01000013.1"/>
</dbReference>
<dbReference type="AlphaFoldDB" id="A0A366JLU9"/>
<keyword evidence="2" id="KW-1185">Reference proteome</keyword>
<dbReference type="Proteomes" id="UP000252731">
    <property type="component" value="Unassembled WGS sequence"/>
</dbReference>
<comment type="caution">
    <text evidence="1">The sequence shown here is derived from an EMBL/GenBank/DDBJ whole genome shotgun (WGS) entry which is preliminary data.</text>
</comment>
<dbReference type="Gene3D" id="1.20.1290.10">
    <property type="entry name" value="AhpD-like"/>
    <property type="match status" value="1"/>
</dbReference>
<reference evidence="1 2" key="1">
    <citation type="submission" date="2018-06" db="EMBL/GenBank/DDBJ databases">
        <title>Freshwater and sediment microbial communities from various areas in North America, analyzing microbe dynamics in response to fracking.</title>
        <authorList>
            <person name="Lamendella R."/>
        </authorList>
    </citation>
    <scope>NUCLEOTIDE SEQUENCE [LARGE SCALE GENOMIC DNA]</scope>
    <source>
        <strain evidence="1 2">14_TX</strain>
    </source>
</reference>
<dbReference type="InterPro" id="IPR029032">
    <property type="entry name" value="AhpD-like"/>
</dbReference>
<organism evidence="1 2">
    <name type="scientific">Cytobacillus firmus</name>
    <name type="common">Bacillus firmus</name>
    <dbReference type="NCBI Taxonomy" id="1399"/>
    <lineage>
        <taxon>Bacteria</taxon>
        <taxon>Bacillati</taxon>
        <taxon>Bacillota</taxon>
        <taxon>Bacilli</taxon>
        <taxon>Bacillales</taxon>
        <taxon>Bacillaceae</taxon>
        <taxon>Cytobacillus</taxon>
    </lineage>
</organism>
<protein>
    <submittedName>
        <fullName evidence="1">Uncharacterized protein</fullName>
    </submittedName>
</protein>
<dbReference type="EMBL" id="QNSF01000013">
    <property type="protein sequence ID" value="RBP88687.1"/>
    <property type="molecule type" value="Genomic_DNA"/>
</dbReference>
<accession>A0A366JLU9</accession>
<proteinExistence type="predicted"/>
<gene>
    <name evidence="1" type="ORF">DFO70_11310</name>
</gene>
<name>A0A366JLU9_CYTFI</name>
<evidence type="ECO:0000313" key="1">
    <source>
        <dbReference type="EMBL" id="RBP88687.1"/>
    </source>
</evidence>
<sequence>MNNDSLYKKSNINRLGEFSKLSPDVFNAFAAFDKKALEAGKLSSKIKKLQ</sequence>
<evidence type="ECO:0000313" key="2">
    <source>
        <dbReference type="Proteomes" id="UP000252731"/>
    </source>
</evidence>